<sequence length="866" mass="95260">MSQEIVYIWKVERPVKEEEAIAMMRAAYHIAMQTDPKTTQILIRSHVHCTTMVGGYPKKDDPHLTVSVKTPATAAHNKHQTSHGYTAHLKSYDVLSVKPNKFKKPDSEQDWPAHMATKPREIVRGEPRPLAPQAGPSTQPSKSSRPAKRGGSGDAVEPQAKRRKVRKGTQSCWQCKHRKVRCSFTTTPSSARLATDTICDACRRRGTSCISQEFPDEALKAAQEVGDRLGRVEALVERLTSSAGFTAGGAREEAAASTVVVSDGSNGLRNERPQPAPAVATNKFLADDDSAVKHRDVSDRLAAAWPSPREMDLIQAIPATIPTLTSTSCTPPNLEPHPPSSRDALHLPSPGSHPVLIARKLLLLGWFLQGCPTQHLTHLGIDRRDAIMSHAMRTAHDAVTSQDHLVGSVEGVECLLIESLYHNHAGDLRRAWLAVRRAILIAQLLRLSSGVKETALDDDADTHSEIDPVFLWFRLMQMDRYLSLMLGLPPGSLDNSFATPTALATCTPLERMQRIQCVAAGRILQRDQADTHTDEQELKDTNEIDALLREASALMPPEWWLPPSADTDKDTTRIMDLLTHHHLVLRLHLPFLLRSPNNSKYDYNKLTAVNASREALSRFVSFRKSKSPLPYCRGIDFLAFIASATLCVAHIEAHRHCYNPLGDLSRRNAALQFLVHQRHADRALMELTLEIMDFMACGGADAIARKIATILRRLLGIEADAASGAAYRADSSRDGFSCEEREFDYYSDLAGGDGTTTLRVHIPHLGTIKIEQVDVCKSPALDLVLPANSAEVQSGIQAAPLDWPTALSLTNAAADDSPTFTNVDGSQMLLPEMGFDDVVLPDVAGSWILHVSDKNPELAYQLQRSA</sequence>
<accession>A0A2U3EE06</accession>
<dbReference type="EMBL" id="LCWV01000005">
    <property type="protein sequence ID" value="PWI72748.1"/>
    <property type="molecule type" value="Genomic_DNA"/>
</dbReference>
<dbReference type="Gene3D" id="4.10.240.10">
    <property type="entry name" value="Zn(2)-C6 fungal-type DNA-binding domain"/>
    <property type="match status" value="1"/>
</dbReference>
<dbReference type="AlphaFoldDB" id="A0A2U3EE06"/>
<evidence type="ECO:0000256" key="2">
    <source>
        <dbReference type="ARBA" id="ARBA00023015"/>
    </source>
</evidence>
<dbReference type="SUPFAM" id="SSF57701">
    <property type="entry name" value="Zn2/Cys6 DNA-binding domain"/>
    <property type="match status" value="1"/>
</dbReference>
<dbReference type="PROSITE" id="PS50048">
    <property type="entry name" value="ZN2_CY6_FUNGAL_2"/>
    <property type="match status" value="1"/>
</dbReference>
<evidence type="ECO:0000256" key="4">
    <source>
        <dbReference type="ARBA" id="ARBA00023242"/>
    </source>
</evidence>
<dbReference type="Proteomes" id="UP000245956">
    <property type="component" value="Unassembled WGS sequence"/>
</dbReference>
<gene>
    <name evidence="7" type="ORF">PCL_09763</name>
</gene>
<feature type="compositionally biased region" description="Basic and acidic residues" evidence="5">
    <location>
        <begin position="118"/>
        <end position="127"/>
    </location>
</feature>
<feature type="compositionally biased region" description="Polar residues" evidence="5">
    <location>
        <begin position="135"/>
        <end position="144"/>
    </location>
</feature>
<feature type="region of interest" description="Disordered" evidence="5">
    <location>
        <begin position="100"/>
        <end position="169"/>
    </location>
</feature>
<evidence type="ECO:0000259" key="6">
    <source>
        <dbReference type="PROSITE" id="PS50048"/>
    </source>
</evidence>
<dbReference type="CDD" id="cd12148">
    <property type="entry name" value="fungal_TF_MHR"/>
    <property type="match status" value="1"/>
</dbReference>
<comment type="caution">
    <text evidence="7">The sequence shown here is derived from an EMBL/GenBank/DDBJ whole genome shotgun (WGS) entry which is preliminary data.</text>
</comment>
<evidence type="ECO:0000256" key="3">
    <source>
        <dbReference type="ARBA" id="ARBA00023163"/>
    </source>
</evidence>
<keyword evidence="2" id="KW-0805">Transcription regulation</keyword>
<dbReference type="GO" id="GO:0003677">
    <property type="term" value="F:DNA binding"/>
    <property type="evidence" value="ECO:0007669"/>
    <property type="project" value="InterPro"/>
</dbReference>
<proteinExistence type="predicted"/>
<reference evidence="7 8" key="1">
    <citation type="journal article" date="2016" name="Front. Microbiol.">
        <title>Genome and transcriptome sequences reveal the specific parasitism of the nematophagous Purpureocillium lilacinum 36-1.</title>
        <authorList>
            <person name="Xie J."/>
            <person name="Li S."/>
            <person name="Mo C."/>
            <person name="Xiao X."/>
            <person name="Peng D."/>
            <person name="Wang G."/>
            <person name="Xiao Y."/>
        </authorList>
    </citation>
    <scope>NUCLEOTIDE SEQUENCE [LARGE SCALE GENOMIC DNA]</scope>
    <source>
        <strain evidence="7 8">36-1</strain>
    </source>
</reference>
<dbReference type="SMART" id="SM00906">
    <property type="entry name" value="Fungal_trans"/>
    <property type="match status" value="1"/>
</dbReference>
<keyword evidence="1" id="KW-0479">Metal-binding</keyword>
<dbReference type="PANTHER" id="PTHR47840">
    <property type="entry name" value="ZN(II)2CYS6 TRANSCRIPTION FACTOR (EUROFUNG)-RELATED"/>
    <property type="match status" value="1"/>
</dbReference>
<dbReference type="CDD" id="cd00067">
    <property type="entry name" value="GAL4"/>
    <property type="match status" value="1"/>
</dbReference>
<protein>
    <recommendedName>
        <fullName evidence="6">Zn(2)-C6 fungal-type domain-containing protein</fullName>
    </recommendedName>
</protein>
<evidence type="ECO:0000313" key="7">
    <source>
        <dbReference type="EMBL" id="PWI72748.1"/>
    </source>
</evidence>
<dbReference type="InterPro" id="IPR007219">
    <property type="entry name" value="XnlR_reg_dom"/>
</dbReference>
<dbReference type="Pfam" id="PF00172">
    <property type="entry name" value="Zn_clus"/>
    <property type="match status" value="1"/>
</dbReference>
<organism evidence="7 8">
    <name type="scientific">Purpureocillium lilacinum</name>
    <name type="common">Paecilomyces lilacinus</name>
    <dbReference type="NCBI Taxonomy" id="33203"/>
    <lineage>
        <taxon>Eukaryota</taxon>
        <taxon>Fungi</taxon>
        <taxon>Dikarya</taxon>
        <taxon>Ascomycota</taxon>
        <taxon>Pezizomycotina</taxon>
        <taxon>Sordariomycetes</taxon>
        <taxon>Hypocreomycetidae</taxon>
        <taxon>Hypocreales</taxon>
        <taxon>Ophiocordycipitaceae</taxon>
        <taxon>Purpureocillium</taxon>
    </lineage>
</organism>
<dbReference type="InterPro" id="IPR036864">
    <property type="entry name" value="Zn2-C6_fun-type_DNA-bd_sf"/>
</dbReference>
<feature type="region of interest" description="Disordered" evidence="5">
    <location>
        <begin position="328"/>
        <end position="347"/>
    </location>
</feature>
<dbReference type="PANTHER" id="PTHR47840:SF1">
    <property type="entry name" value="ZN(II)2CYS6 TRANSCRIPTION FACTOR (EUROFUNG)"/>
    <property type="match status" value="1"/>
</dbReference>
<dbReference type="GO" id="GO:0008270">
    <property type="term" value="F:zinc ion binding"/>
    <property type="evidence" value="ECO:0007669"/>
    <property type="project" value="InterPro"/>
</dbReference>
<evidence type="ECO:0000256" key="5">
    <source>
        <dbReference type="SAM" id="MobiDB-lite"/>
    </source>
</evidence>
<dbReference type="GO" id="GO:0000981">
    <property type="term" value="F:DNA-binding transcription factor activity, RNA polymerase II-specific"/>
    <property type="evidence" value="ECO:0007669"/>
    <property type="project" value="InterPro"/>
</dbReference>
<keyword evidence="3" id="KW-0804">Transcription</keyword>
<dbReference type="InterPro" id="IPR001138">
    <property type="entry name" value="Zn2Cys6_DnaBD"/>
</dbReference>
<evidence type="ECO:0000256" key="1">
    <source>
        <dbReference type="ARBA" id="ARBA00022723"/>
    </source>
</evidence>
<feature type="domain" description="Zn(2)-C6 fungal-type" evidence="6">
    <location>
        <begin position="171"/>
        <end position="211"/>
    </location>
</feature>
<keyword evidence="4" id="KW-0539">Nucleus</keyword>
<evidence type="ECO:0000313" key="8">
    <source>
        <dbReference type="Proteomes" id="UP000245956"/>
    </source>
</evidence>
<dbReference type="GO" id="GO:0006351">
    <property type="term" value="P:DNA-templated transcription"/>
    <property type="evidence" value="ECO:0007669"/>
    <property type="project" value="InterPro"/>
</dbReference>
<name>A0A2U3EE06_PURLI</name>